<dbReference type="PROSITE" id="PS51462">
    <property type="entry name" value="NUDIX"/>
    <property type="match status" value="1"/>
</dbReference>
<proteinExistence type="inferred from homology"/>
<feature type="domain" description="Nudix hydrolase" evidence="3">
    <location>
        <begin position="2"/>
        <end position="131"/>
    </location>
</feature>
<evidence type="ECO:0000256" key="2">
    <source>
        <dbReference type="RuleBase" id="RU003476"/>
    </source>
</evidence>
<dbReference type="PANTHER" id="PTHR21340">
    <property type="entry name" value="DIADENOSINE 5,5-P1,P4-TETRAPHOSPHATE PYROPHOSPHOHYDROLASE MUTT"/>
    <property type="match status" value="1"/>
</dbReference>
<dbReference type="GO" id="GO:0006167">
    <property type="term" value="P:AMP biosynthetic process"/>
    <property type="evidence" value="ECO:0007669"/>
    <property type="project" value="TreeGrafter"/>
</dbReference>
<dbReference type="PROSITE" id="PS00893">
    <property type="entry name" value="NUDIX_BOX"/>
    <property type="match status" value="1"/>
</dbReference>
<dbReference type="PANTHER" id="PTHR21340:SF0">
    <property type="entry name" value="BIS(5'-NUCLEOSYL)-TETRAPHOSPHATASE [ASYMMETRICAL]"/>
    <property type="match status" value="1"/>
</dbReference>
<evidence type="ECO:0000259" key="3">
    <source>
        <dbReference type="PROSITE" id="PS51462"/>
    </source>
</evidence>
<dbReference type="InterPro" id="IPR020476">
    <property type="entry name" value="Nudix_hydrolase"/>
</dbReference>
<comment type="caution">
    <text evidence="4">The sequence shown here is derived from an EMBL/GenBank/DDBJ whole genome shotgun (WGS) entry which is preliminary data.</text>
</comment>
<dbReference type="GO" id="GO:0006754">
    <property type="term" value="P:ATP biosynthetic process"/>
    <property type="evidence" value="ECO:0007669"/>
    <property type="project" value="TreeGrafter"/>
</dbReference>
<evidence type="ECO:0000313" key="4">
    <source>
        <dbReference type="EMBL" id="MBF1352706.1"/>
    </source>
</evidence>
<evidence type="ECO:0000256" key="1">
    <source>
        <dbReference type="ARBA" id="ARBA00022801"/>
    </source>
</evidence>
<dbReference type="InterPro" id="IPR015797">
    <property type="entry name" value="NUDIX_hydrolase-like_dom_sf"/>
</dbReference>
<organism evidence="4 5">
    <name type="scientific">Mogibacterium diversum</name>
    <dbReference type="NCBI Taxonomy" id="114527"/>
    <lineage>
        <taxon>Bacteria</taxon>
        <taxon>Bacillati</taxon>
        <taxon>Bacillota</taxon>
        <taxon>Clostridia</taxon>
        <taxon>Peptostreptococcales</taxon>
        <taxon>Anaerovoracaceae</taxon>
        <taxon>Mogibacterium</taxon>
    </lineage>
</organism>
<dbReference type="EMBL" id="JABZQH010000242">
    <property type="protein sequence ID" value="MBF1352706.1"/>
    <property type="molecule type" value="Genomic_DNA"/>
</dbReference>
<gene>
    <name evidence="4" type="ORF">HXM71_06290</name>
</gene>
<evidence type="ECO:0000313" key="5">
    <source>
        <dbReference type="Proteomes" id="UP000722050"/>
    </source>
</evidence>
<dbReference type="PRINTS" id="PR00502">
    <property type="entry name" value="NUDIXFAMILY"/>
</dbReference>
<dbReference type="InterPro" id="IPR020084">
    <property type="entry name" value="NUDIX_hydrolase_CS"/>
</dbReference>
<reference evidence="4" key="1">
    <citation type="submission" date="2020-04" db="EMBL/GenBank/DDBJ databases">
        <title>Deep metagenomics examines the oral microbiome during advanced dental caries in children, revealing novel taxa and co-occurrences with host molecules.</title>
        <authorList>
            <person name="Baker J.L."/>
            <person name="Morton J.T."/>
            <person name="Dinis M."/>
            <person name="Alvarez R."/>
            <person name="Tran N.C."/>
            <person name="Knight R."/>
            <person name="Edlund A."/>
        </authorList>
    </citation>
    <scope>NUCLEOTIDE SEQUENCE</scope>
    <source>
        <strain evidence="4">JCVI_24_bin.8</strain>
    </source>
</reference>
<protein>
    <submittedName>
        <fullName evidence="4">NUDIX hydrolase</fullName>
    </submittedName>
</protein>
<dbReference type="GO" id="GO:0004081">
    <property type="term" value="F:bis(5'-nucleosyl)-tetraphosphatase (asymmetrical) activity"/>
    <property type="evidence" value="ECO:0007669"/>
    <property type="project" value="TreeGrafter"/>
</dbReference>
<accession>A0A930EE90</accession>
<dbReference type="Gene3D" id="3.90.79.10">
    <property type="entry name" value="Nucleoside Triphosphate Pyrophosphohydrolase"/>
    <property type="match status" value="1"/>
</dbReference>
<dbReference type="InterPro" id="IPR051325">
    <property type="entry name" value="Nudix_hydrolase_domain"/>
</dbReference>
<dbReference type="Pfam" id="PF00293">
    <property type="entry name" value="NUDIX"/>
    <property type="match status" value="1"/>
</dbReference>
<sequence>MKHEKSCGTIIIDQNKVLVIGAEDDEGKLFWSFPKGHQEDGESDTETAIRETREEVGLETEIIDEKPIYASHLIHDGTAVKDIYLFLAKITGGEIKPQEGEVEQVQWVDFEEADKYFSDYYKDAWSEAKKRKM</sequence>
<dbReference type="AlphaFoldDB" id="A0A930EE90"/>
<dbReference type="SUPFAM" id="SSF55811">
    <property type="entry name" value="Nudix"/>
    <property type="match status" value="1"/>
</dbReference>
<dbReference type="InterPro" id="IPR000086">
    <property type="entry name" value="NUDIX_hydrolase_dom"/>
</dbReference>
<dbReference type="Proteomes" id="UP000722050">
    <property type="component" value="Unassembled WGS sequence"/>
</dbReference>
<keyword evidence="1 2" id="KW-0378">Hydrolase</keyword>
<name>A0A930EE90_9FIRM</name>
<comment type="similarity">
    <text evidence="2">Belongs to the Nudix hydrolase family.</text>
</comment>